<name>A0A412Q7V4_PHOVU</name>
<proteinExistence type="predicted"/>
<organism evidence="2 3">
    <name type="scientific">Phocaeicola vulgatus</name>
    <name type="common">Bacteroides vulgatus</name>
    <dbReference type="NCBI Taxonomy" id="821"/>
    <lineage>
        <taxon>Bacteria</taxon>
        <taxon>Pseudomonadati</taxon>
        <taxon>Bacteroidota</taxon>
        <taxon>Bacteroidia</taxon>
        <taxon>Bacteroidales</taxon>
        <taxon>Bacteroidaceae</taxon>
        <taxon>Phocaeicola</taxon>
    </lineage>
</organism>
<sequence>MVHNRKDVIKKLTKHLFFKHLYLICTLFYNTLSFSYVIHSTYVSYFRPCQTPDNNLVCQEKKCFGTGYREIGIKYLSNFG</sequence>
<evidence type="ECO:0000313" key="3">
    <source>
        <dbReference type="Proteomes" id="UP000283833"/>
    </source>
</evidence>
<gene>
    <name evidence="2" type="ORF">DWX04_22365</name>
</gene>
<dbReference type="EMBL" id="QRXI01000084">
    <property type="protein sequence ID" value="RGT85279.1"/>
    <property type="molecule type" value="Genomic_DNA"/>
</dbReference>
<evidence type="ECO:0000256" key="1">
    <source>
        <dbReference type="SAM" id="Phobius"/>
    </source>
</evidence>
<dbReference type="AlphaFoldDB" id="A0A412Q7V4"/>
<evidence type="ECO:0000313" key="2">
    <source>
        <dbReference type="EMBL" id="RGT85279.1"/>
    </source>
</evidence>
<feature type="transmembrane region" description="Helical" evidence="1">
    <location>
        <begin position="21"/>
        <end position="38"/>
    </location>
</feature>
<comment type="caution">
    <text evidence="2">The sequence shown here is derived from an EMBL/GenBank/DDBJ whole genome shotgun (WGS) entry which is preliminary data.</text>
</comment>
<protein>
    <submittedName>
        <fullName evidence="2">Uncharacterized protein</fullName>
    </submittedName>
</protein>
<keyword evidence="1" id="KW-1133">Transmembrane helix</keyword>
<keyword evidence="1" id="KW-0472">Membrane</keyword>
<dbReference type="Proteomes" id="UP000283833">
    <property type="component" value="Unassembled WGS sequence"/>
</dbReference>
<keyword evidence="1" id="KW-0812">Transmembrane</keyword>
<accession>A0A412Q7V4</accession>
<reference evidence="2 3" key="1">
    <citation type="submission" date="2018-08" db="EMBL/GenBank/DDBJ databases">
        <title>A genome reference for cultivated species of the human gut microbiota.</title>
        <authorList>
            <person name="Zou Y."/>
            <person name="Xue W."/>
            <person name="Luo G."/>
        </authorList>
    </citation>
    <scope>NUCLEOTIDE SEQUENCE [LARGE SCALE GENOMIC DNA]</scope>
    <source>
        <strain evidence="2 3">AF18-14</strain>
    </source>
</reference>